<evidence type="ECO:0000313" key="5">
    <source>
        <dbReference type="EMBL" id="WWC90857.1"/>
    </source>
</evidence>
<name>A0AAX4JZT3_9TREE</name>
<dbReference type="EMBL" id="CP144104">
    <property type="protein sequence ID" value="WWC90857.1"/>
    <property type="molecule type" value="Genomic_DNA"/>
</dbReference>
<reference evidence="5 6" key="1">
    <citation type="submission" date="2024-01" db="EMBL/GenBank/DDBJ databases">
        <title>Comparative genomics of Cryptococcus and Kwoniella reveals pathogenesis evolution and contrasting modes of karyotype evolution via chromosome fusion or intercentromeric recombination.</title>
        <authorList>
            <person name="Coelho M.A."/>
            <person name="David-Palma M."/>
            <person name="Shea T."/>
            <person name="Bowers K."/>
            <person name="McGinley-Smith S."/>
            <person name="Mohammad A.W."/>
            <person name="Gnirke A."/>
            <person name="Yurkov A.M."/>
            <person name="Nowrousian M."/>
            <person name="Sun S."/>
            <person name="Cuomo C.A."/>
            <person name="Heitman J."/>
        </authorList>
    </citation>
    <scope>NUCLEOTIDE SEQUENCE [LARGE SCALE GENOMIC DNA]</scope>
    <source>
        <strain evidence="5 6">CBS 6074</strain>
    </source>
</reference>
<sequence>MSSSVAGTSLRRLPFREAVERLRIGSNDLILSNDVKSVTMRFVAKNSEPGPRQFLRNHAPKLSYSNPNLKINIHRIPDPRSKHKNPNSPDKDAIWENGIMPKPEMEIGFVGAPSQTVPLSHLDGDKILAQLISVAGEERVKSLEGPSSTPTPEQEQSTI</sequence>
<dbReference type="RefSeq" id="XP_066077620.1">
    <property type="nucleotide sequence ID" value="XM_066221523.1"/>
</dbReference>
<accession>A0AAX4JZT3</accession>
<evidence type="ECO:0000256" key="1">
    <source>
        <dbReference type="ARBA" id="ARBA00004173"/>
    </source>
</evidence>
<feature type="domain" description="Ribosomal protein/NADH dehydrogenase" evidence="4">
    <location>
        <begin position="45"/>
        <end position="138"/>
    </location>
</feature>
<evidence type="ECO:0000256" key="3">
    <source>
        <dbReference type="SAM" id="MobiDB-lite"/>
    </source>
</evidence>
<dbReference type="GO" id="GO:0005739">
    <property type="term" value="C:mitochondrion"/>
    <property type="evidence" value="ECO:0007669"/>
    <property type="project" value="UniProtKB-SubCell"/>
</dbReference>
<feature type="region of interest" description="Disordered" evidence="3">
    <location>
        <begin position="138"/>
        <end position="159"/>
    </location>
</feature>
<gene>
    <name evidence="5" type="ORF">L201_005794</name>
</gene>
<evidence type="ECO:0000313" key="6">
    <source>
        <dbReference type="Proteomes" id="UP001355207"/>
    </source>
</evidence>
<dbReference type="InterPro" id="IPR007741">
    <property type="entry name" value="Ribosomal_mL43/mS25/NADH_DH"/>
</dbReference>
<comment type="subcellular location">
    <subcellularLocation>
        <location evidence="1">Mitochondrion</location>
    </subcellularLocation>
</comment>
<dbReference type="GeneID" id="91096464"/>
<keyword evidence="6" id="KW-1185">Reference proteome</keyword>
<dbReference type="AlphaFoldDB" id="A0AAX4JZT3"/>
<proteinExistence type="predicted"/>
<evidence type="ECO:0000256" key="2">
    <source>
        <dbReference type="ARBA" id="ARBA00023128"/>
    </source>
</evidence>
<keyword evidence="2" id="KW-0496">Mitochondrion</keyword>
<organism evidence="5 6">
    <name type="scientific">Kwoniella dendrophila CBS 6074</name>
    <dbReference type="NCBI Taxonomy" id="1295534"/>
    <lineage>
        <taxon>Eukaryota</taxon>
        <taxon>Fungi</taxon>
        <taxon>Dikarya</taxon>
        <taxon>Basidiomycota</taxon>
        <taxon>Agaricomycotina</taxon>
        <taxon>Tremellomycetes</taxon>
        <taxon>Tremellales</taxon>
        <taxon>Cryptococcaceae</taxon>
        <taxon>Kwoniella</taxon>
    </lineage>
</organism>
<feature type="region of interest" description="Disordered" evidence="3">
    <location>
        <begin position="74"/>
        <end position="96"/>
    </location>
</feature>
<evidence type="ECO:0000259" key="4">
    <source>
        <dbReference type="SMART" id="SM00916"/>
    </source>
</evidence>
<dbReference type="Proteomes" id="UP001355207">
    <property type="component" value="Chromosome 7"/>
</dbReference>
<feature type="compositionally biased region" description="Polar residues" evidence="3">
    <location>
        <begin position="145"/>
        <end position="159"/>
    </location>
</feature>
<dbReference type="SMART" id="SM00916">
    <property type="entry name" value="L51_S25_CI-B8"/>
    <property type="match status" value="1"/>
</dbReference>
<protein>
    <recommendedName>
        <fullName evidence="4">Ribosomal protein/NADH dehydrogenase domain-containing protein</fullName>
    </recommendedName>
</protein>